<dbReference type="InterPro" id="IPR059000">
    <property type="entry name" value="ATPase_P-type_domA"/>
</dbReference>
<dbReference type="GO" id="GO:0046872">
    <property type="term" value="F:metal ion binding"/>
    <property type="evidence" value="ECO:0007669"/>
    <property type="project" value="UniProtKB-KW"/>
</dbReference>
<protein>
    <submittedName>
        <fullName evidence="14">Cadmium-translocating P-type ATPase</fullName>
        <ecNumber evidence="14">3.6.3.3</ecNumber>
    </submittedName>
</protein>
<dbReference type="PRINTS" id="PR00120">
    <property type="entry name" value="HATPASE"/>
</dbReference>
<keyword evidence="6 11" id="KW-0067">ATP-binding</keyword>
<name>A0A4R9ABA5_9MICO</name>
<evidence type="ECO:0000256" key="4">
    <source>
        <dbReference type="ARBA" id="ARBA00022723"/>
    </source>
</evidence>
<dbReference type="SUPFAM" id="SSF81665">
    <property type="entry name" value="Calcium ATPase, transmembrane domain M"/>
    <property type="match status" value="1"/>
</dbReference>
<dbReference type="Gene3D" id="3.40.1110.10">
    <property type="entry name" value="Calcium-transporting ATPase, cytoplasmic domain N"/>
    <property type="match status" value="1"/>
</dbReference>
<gene>
    <name evidence="14" type="primary">cadA</name>
    <name evidence="14" type="ORF">E3T55_00435</name>
</gene>
<dbReference type="NCBIfam" id="TIGR01494">
    <property type="entry name" value="ATPase_P-type"/>
    <property type="match status" value="1"/>
</dbReference>
<evidence type="ECO:0000256" key="7">
    <source>
        <dbReference type="ARBA" id="ARBA00022842"/>
    </source>
</evidence>
<dbReference type="InterPro" id="IPR001757">
    <property type="entry name" value="P_typ_ATPase"/>
</dbReference>
<dbReference type="InterPro" id="IPR018303">
    <property type="entry name" value="ATPase_P-typ_P_site"/>
</dbReference>
<evidence type="ECO:0000259" key="13">
    <source>
        <dbReference type="Pfam" id="PF00122"/>
    </source>
</evidence>
<feature type="transmembrane region" description="Helical" evidence="11">
    <location>
        <begin position="33"/>
        <end position="52"/>
    </location>
</feature>
<evidence type="ECO:0000256" key="3">
    <source>
        <dbReference type="ARBA" id="ARBA00022692"/>
    </source>
</evidence>
<dbReference type="Gene3D" id="3.40.50.1000">
    <property type="entry name" value="HAD superfamily/HAD-like"/>
    <property type="match status" value="1"/>
</dbReference>
<dbReference type="Gene3D" id="2.70.150.10">
    <property type="entry name" value="Calcium-transporting ATPase, cytoplasmic transduction domain A"/>
    <property type="match status" value="1"/>
</dbReference>
<keyword evidence="10 11" id="KW-0472">Membrane</keyword>
<comment type="caution">
    <text evidence="14">The sequence shown here is derived from an EMBL/GenBank/DDBJ whole genome shotgun (WGS) entry which is preliminary data.</text>
</comment>
<dbReference type="InterPro" id="IPR051949">
    <property type="entry name" value="Cation_Transport_ATPase"/>
</dbReference>
<dbReference type="NCBIfam" id="TIGR01512">
    <property type="entry name" value="ATPase-IB2_Cd"/>
    <property type="match status" value="1"/>
</dbReference>
<dbReference type="Pfam" id="PF00702">
    <property type="entry name" value="Hydrolase"/>
    <property type="match status" value="1"/>
</dbReference>
<dbReference type="GO" id="GO:0005886">
    <property type="term" value="C:plasma membrane"/>
    <property type="evidence" value="ECO:0007669"/>
    <property type="project" value="UniProtKB-SubCell"/>
</dbReference>
<evidence type="ECO:0000256" key="8">
    <source>
        <dbReference type="ARBA" id="ARBA00022967"/>
    </source>
</evidence>
<dbReference type="AlphaFoldDB" id="A0A4R9ABA5"/>
<feature type="transmembrane region" description="Helical" evidence="11">
    <location>
        <begin position="264"/>
        <end position="282"/>
    </location>
</feature>
<feature type="region of interest" description="Disordered" evidence="12">
    <location>
        <begin position="636"/>
        <end position="656"/>
    </location>
</feature>
<dbReference type="InterPro" id="IPR023298">
    <property type="entry name" value="ATPase_P-typ_TM_dom_sf"/>
</dbReference>
<dbReference type="PANTHER" id="PTHR43079">
    <property type="entry name" value="PROBABLE CADMIUM/ZINC-TRANSPORTING ATPASE HMA1"/>
    <property type="match status" value="1"/>
</dbReference>
<keyword evidence="9 11" id="KW-1133">Transmembrane helix</keyword>
<dbReference type="RefSeq" id="WP_134517614.1">
    <property type="nucleotide sequence ID" value="NZ_SOHE01000003.1"/>
</dbReference>
<evidence type="ECO:0000256" key="2">
    <source>
        <dbReference type="ARBA" id="ARBA00006024"/>
    </source>
</evidence>
<keyword evidence="4 11" id="KW-0479">Metal-binding</keyword>
<dbReference type="PRINTS" id="PR00119">
    <property type="entry name" value="CATATPASE"/>
</dbReference>
<dbReference type="NCBIfam" id="TIGR01525">
    <property type="entry name" value="ATPase-IB_hvy"/>
    <property type="match status" value="1"/>
</dbReference>
<keyword evidence="14" id="KW-0378">Hydrolase</keyword>
<dbReference type="InterPro" id="IPR036412">
    <property type="entry name" value="HAD-like_sf"/>
</dbReference>
<dbReference type="SUPFAM" id="SSF81653">
    <property type="entry name" value="Calcium ATPase, transduction domain A"/>
    <property type="match status" value="1"/>
</dbReference>
<feature type="transmembrane region" description="Helical" evidence="11">
    <location>
        <begin position="294"/>
        <end position="318"/>
    </location>
</feature>
<dbReference type="Proteomes" id="UP000297447">
    <property type="component" value="Unassembled WGS sequence"/>
</dbReference>
<organism evidence="14 15">
    <name type="scientific">Cryobacterium frigoriphilum</name>
    <dbReference type="NCBI Taxonomy" id="1259150"/>
    <lineage>
        <taxon>Bacteria</taxon>
        <taxon>Bacillati</taxon>
        <taxon>Actinomycetota</taxon>
        <taxon>Actinomycetes</taxon>
        <taxon>Micrococcales</taxon>
        <taxon>Microbacteriaceae</taxon>
        <taxon>Cryobacterium</taxon>
    </lineage>
</organism>
<dbReference type="InterPro" id="IPR008250">
    <property type="entry name" value="ATPase_P-typ_transduc_dom_A_sf"/>
</dbReference>
<dbReference type="InterPro" id="IPR027256">
    <property type="entry name" value="P-typ_ATPase_IB"/>
</dbReference>
<dbReference type="OrthoDB" id="7059309at2"/>
<evidence type="ECO:0000256" key="6">
    <source>
        <dbReference type="ARBA" id="ARBA00022840"/>
    </source>
</evidence>
<dbReference type="Pfam" id="PF00122">
    <property type="entry name" value="E1-E2_ATPase"/>
    <property type="match status" value="1"/>
</dbReference>
<keyword evidence="15" id="KW-1185">Reference proteome</keyword>
<keyword evidence="3 11" id="KW-0812">Transmembrane</keyword>
<proteinExistence type="inferred from homology"/>
<feature type="domain" description="P-type ATPase A" evidence="13">
    <location>
        <begin position="141"/>
        <end position="243"/>
    </location>
</feature>
<keyword evidence="8" id="KW-1278">Translocase</keyword>
<evidence type="ECO:0000256" key="9">
    <source>
        <dbReference type="ARBA" id="ARBA00022989"/>
    </source>
</evidence>
<dbReference type="PANTHER" id="PTHR43079:SF1">
    <property type="entry name" value="CADMIUM_ZINC-TRANSPORTING ATPASE HMA1, CHLOROPLASTIC-RELATED"/>
    <property type="match status" value="1"/>
</dbReference>
<feature type="transmembrane region" description="Helical" evidence="11">
    <location>
        <begin position="580"/>
        <end position="598"/>
    </location>
</feature>
<comment type="similarity">
    <text evidence="2 11">Belongs to the cation transport ATPase (P-type) (TC 3.A.3) family. Type IB subfamily.</text>
</comment>
<dbReference type="InterPro" id="IPR023299">
    <property type="entry name" value="ATPase_P-typ_cyto_dom_N"/>
</dbReference>
<accession>A0A4R9ABA5</accession>
<dbReference type="EMBL" id="SOHE01000003">
    <property type="protein sequence ID" value="TFD55827.1"/>
    <property type="molecule type" value="Genomic_DNA"/>
</dbReference>
<evidence type="ECO:0000256" key="10">
    <source>
        <dbReference type="ARBA" id="ARBA00023136"/>
    </source>
</evidence>
<comment type="subcellular location">
    <subcellularLocation>
        <location evidence="1">Cell membrane</location>
        <topology evidence="1">Multi-pass membrane protein</topology>
    </subcellularLocation>
</comment>
<dbReference type="PROSITE" id="PS00154">
    <property type="entry name" value="ATPASE_E1_E2"/>
    <property type="match status" value="1"/>
</dbReference>
<evidence type="ECO:0000313" key="15">
    <source>
        <dbReference type="Proteomes" id="UP000297447"/>
    </source>
</evidence>
<keyword evidence="7" id="KW-0460">Magnesium</keyword>
<evidence type="ECO:0000313" key="14">
    <source>
        <dbReference type="EMBL" id="TFD55827.1"/>
    </source>
</evidence>
<evidence type="ECO:0000256" key="1">
    <source>
        <dbReference type="ARBA" id="ARBA00004651"/>
    </source>
</evidence>
<evidence type="ECO:0000256" key="5">
    <source>
        <dbReference type="ARBA" id="ARBA00022741"/>
    </source>
</evidence>
<evidence type="ECO:0000256" key="11">
    <source>
        <dbReference type="RuleBase" id="RU362081"/>
    </source>
</evidence>
<reference evidence="14 15" key="1">
    <citation type="submission" date="2019-03" db="EMBL/GenBank/DDBJ databases">
        <title>Genomics of glacier-inhabiting Cryobacterium strains.</title>
        <authorList>
            <person name="Liu Q."/>
            <person name="Xin Y.-H."/>
        </authorList>
    </citation>
    <scope>NUCLEOTIDE SEQUENCE [LARGE SCALE GENOMIC DNA]</scope>
    <source>
        <strain evidence="14 15">Hh14</strain>
    </source>
</reference>
<keyword evidence="11" id="KW-1003">Cell membrane</keyword>
<dbReference type="FunFam" id="2.70.150.10:FF:000002">
    <property type="entry name" value="Copper-transporting ATPase 1, putative"/>
    <property type="match status" value="1"/>
</dbReference>
<dbReference type="GO" id="GO:0005524">
    <property type="term" value="F:ATP binding"/>
    <property type="evidence" value="ECO:0007669"/>
    <property type="project" value="UniProtKB-UniRule"/>
</dbReference>
<dbReference type="GO" id="GO:0016887">
    <property type="term" value="F:ATP hydrolysis activity"/>
    <property type="evidence" value="ECO:0007669"/>
    <property type="project" value="InterPro"/>
</dbReference>
<evidence type="ECO:0000256" key="12">
    <source>
        <dbReference type="SAM" id="MobiDB-lite"/>
    </source>
</evidence>
<dbReference type="SUPFAM" id="SSF56784">
    <property type="entry name" value="HAD-like"/>
    <property type="match status" value="1"/>
</dbReference>
<dbReference type="GO" id="GO:0019829">
    <property type="term" value="F:ATPase-coupled monoatomic cation transmembrane transporter activity"/>
    <property type="evidence" value="ECO:0007669"/>
    <property type="project" value="InterPro"/>
</dbReference>
<dbReference type="InterPro" id="IPR023214">
    <property type="entry name" value="HAD_sf"/>
</dbReference>
<sequence length="656" mass="68295">MTNTLVDAPIRTGGRVLAKPPSIFRAGGRLPEVRWAGLALLLFLIAWPLQLAGAPAPVWWTIYLACYLAGGWEPAWAGISALHAKVLDVDLLMIVAAIAAASIGQVFDGALLIVIFATSGAIEALVTQRTADSVSSLLSLAPEQASRLTRSATGDDLVIVDTADLRVGDLILVRPGERIGGDGIVIEGISEVDQAAMTGESVPVRREPGHNVLSGTVNGTGALTVQITSPASESVIARMVSLVAEASETKSTRALFVEKVEQRYSLGVVIATLVVFALPLLFGEDFRGALLRAITFMIVASPCAVVLSTMPPLLAAIANAARHGILVKSATVMEAIGRTQLVAFDKTGTLTEGAPILVEVTPATERSAQAVLNLAAAVEHHSEHPLGRAVVRAAETTVTPASDFRAIPGQGVQGSVDGQVVRVVQARGERAGTIGTVVEVLVDGQLAGTLTLEDALRPDAAIAVARTAAITQHPVHLLTGDNQRTAADIAARTGITEVRSRLLPEDKAAMVRRLEGGGIPVLIVGDGVNDAPALASASVGIAMGRHGSDLALETADAVIIRDELAAIPSVIELSRKAHRFVVANLVIAGTFIAVLVTWDLISTLPLPLAVAGHEGSTVIVALNGLRLLRTNAWHQAPTPSRPLEQMVTAPEDTPHA</sequence>
<dbReference type="EC" id="3.6.3.3" evidence="14"/>
<keyword evidence="5 11" id="KW-0547">Nucleotide-binding</keyword>